<dbReference type="InterPro" id="IPR037523">
    <property type="entry name" value="VOC_core"/>
</dbReference>
<reference evidence="12 13" key="1">
    <citation type="submission" date="2018-06" db="EMBL/GenBank/DDBJ databases">
        <title>Genome Sequence of the Brown Rot Fungal Pathogen Monilinia fructigena.</title>
        <authorList>
            <person name="Landi L."/>
            <person name="De Miccolis Angelini R.M."/>
            <person name="Pollastro S."/>
            <person name="Abate D."/>
            <person name="Faretra F."/>
            <person name="Romanazzi G."/>
        </authorList>
    </citation>
    <scope>NUCLEOTIDE SEQUENCE [LARGE SCALE GENOMIC DNA]</scope>
    <source>
        <strain evidence="12 13">Mfrg269</strain>
    </source>
</reference>
<evidence type="ECO:0000256" key="1">
    <source>
        <dbReference type="ARBA" id="ARBA00001962"/>
    </source>
</evidence>
<evidence type="ECO:0000256" key="9">
    <source>
        <dbReference type="ARBA" id="ARBA00023232"/>
    </source>
</evidence>
<evidence type="ECO:0000256" key="4">
    <source>
        <dbReference type="ARBA" id="ARBA00013222"/>
    </source>
</evidence>
<keyword evidence="5" id="KW-0479">Metal-binding</keyword>
<feature type="compositionally biased region" description="Low complexity" evidence="10">
    <location>
        <begin position="214"/>
        <end position="247"/>
    </location>
</feature>
<evidence type="ECO:0000259" key="11">
    <source>
        <dbReference type="PROSITE" id="PS51819"/>
    </source>
</evidence>
<dbReference type="GO" id="GO:0046872">
    <property type="term" value="F:metal ion binding"/>
    <property type="evidence" value="ECO:0007669"/>
    <property type="project" value="UniProtKB-KW"/>
</dbReference>
<dbReference type="InterPro" id="IPR029068">
    <property type="entry name" value="Glyas_Bleomycin-R_OHBP_Dase"/>
</dbReference>
<evidence type="ECO:0000256" key="7">
    <source>
        <dbReference type="ARBA" id="ARBA00022878"/>
    </source>
</evidence>
<comment type="cofactor">
    <cofactor evidence="1">
        <name>Fe cation</name>
        <dbReference type="ChEBI" id="CHEBI:24875"/>
    </cofactor>
</comment>
<protein>
    <recommendedName>
        <fullName evidence="4">4-hydroxyphenylpyruvate dioxygenase</fullName>
        <ecNumber evidence="4">1.13.11.27</ecNumber>
    </recommendedName>
</protein>
<dbReference type="PROSITE" id="PS51819">
    <property type="entry name" value="VOC"/>
    <property type="match status" value="1"/>
</dbReference>
<comment type="similarity">
    <text evidence="3">Belongs to the 4HPPD family.</text>
</comment>
<dbReference type="AlphaFoldDB" id="A0A395J264"/>
<dbReference type="GO" id="GO:0006572">
    <property type="term" value="P:L-tyrosine catabolic process"/>
    <property type="evidence" value="ECO:0007669"/>
    <property type="project" value="UniProtKB-KW"/>
</dbReference>
<keyword evidence="13" id="KW-1185">Reference proteome</keyword>
<dbReference type="EMBL" id="QKRW01000006">
    <property type="protein sequence ID" value="RAL66570.1"/>
    <property type="molecule type" value="Genomic_DNA"/>
</dbReference>
<evidence type="ECO:0000256" key="2">
    <source>
        <dbReference type="ARBA" id="ARBA00005162"/>
    </source>
</evidence>
<proteinExistence type="inferred from homology"/>
<keyword evidence="7" id="KW-0828">Tyrosine catabolism</keyword>
<sequence>MAPSAVTPPILTPTSLNFPTTTNTNSSISTPNFYGYDHITWYVGNAKQAASYYCTRLGFQTIAYKGLETGSRYIASHVVTNGKICFVKHGDAVKDVAFEVDDVASVYHNAVEQGAVGVQEPVKGVDDDGEVTTAIIRTYGDTTHTLISRNQYNGTFLPGYQAYSSPQNRPTKRTPPLGPPRSHRPLRRQPRLGRHAIRLCLLRKNASPSTASGPSTIPKSAPATPPSTASSWPPPTTSSKCPSTSPPLGCARARSKNTSTSIPGPASSTLRSAPDNHHVGLEPAGRAGRIHHRP</sequence>
<comment type="pathway">
    <text evidence="2">Amino-acid degradation; L-phenylalanine degradation; acetoacetate and fumarate from L-phenylalanine: step 3/6.</text>
</comment>
<comment type="caution">
    <text evidence="12">The sequence shown here is derived from an EMBL/GenBank/DDBJ whole genome shotgun (WGS) entry which is preliminary data.</text>
</comment>
<name>A0A395J264_9HELO</name>
<evidence type="ECO:0000313" key="12">
    <source>
        <dbReference type="EMBL" id="RAL66570.1"/>
    </source>
</evidence>
<dbReference type="OrthoDB" id="414569at2759"/>
<dbReference type="GO" id="GO:0003868">
    <property type="term" value="F:4-hydroxyphenylpyruvate dioxygenase activity"/>
    <property type="evidence" value="ECO:0007669"/>
    <property type="project" value="UniProtKB-EC"/>
</dbReference>
<accession>A0A395J264</accession>
<dbReference type="GO" id="GO:0006559">
    <property type="term" value="P:L-phenylalanine catabolic process"/>
    <property type="evidence" value="ECO:0007669"/>
    <property type="project" value="UniProtKB-KW"/>
</dbReference>
<evidence type="ECO:0000256" key="6">
    <source>
        <dbReference type="ARBA" id="ARBA00022737"/>
    </source>
</evidence>
<dbReference type="SUPFAM" id="SSF54593">
    <property type="entry name" value="Glyoxalase/Bleomycin resistance protein/Dihydroxybiphenyl dioxygenase"/>
    <property type="match status" value="1"/>
</dbReference>
<keyword evidence="8" id="KW-0408">Iron</keyword>
<feature type="compositionally biased region" description="Polar residues" evidence="10">
    <location>
        <begin position="256"/>
        <end position="271"/>
    </location>
</feature>
<dbReference type="Proteomes" id="UP000249056">
    <property type="component" value="Unassembled WGS sequence"/>
</dbReference>
<evidence type="ECO:0000256" key="5">
    <source>
        <dbReference type="ARBA" id="ARBA00022723"/>
    </source>
</evidence>
<dbReference type="EC" id="1.13.11.27" evidence="4"/>
<dbReference type="PANTHER" id="PTHR11959">
    <property type="entry name" value="4-HYDROXYPHENYLPYRUVATE DIOXYGENASE"/>
    <property type="match status" value="1"/>
</dbReference>
<evidence type="ECO:0000256" key="10">
    <source>
        <dbReference type="SAM" id="MobiDB-lite"/>
    </source>
</evidence>
<evidence type="ECO:0000313" key="13">
    <source>
        <dbReference type="Proteomes" id="UP000249056"/>
    </source>
</evidence>
<dbReference type="Gene3D" id="3.10.180.10">
    <property type="entry name" value="2,3-Dihydroxybiphenyl 1,2-Dioxygenase, domain 1"/>
    <property type="match status" value="2"/>
</dbReference>
<evidence type="ECO:0000256" key="3">
    <source>
        <dbReference type="ARBA" id="ARBA00005877"/>
    </source>
</evidence>
<evidence type="ECO:0000256" key="8">
    <source>
        <dbReference type="ARBA" id="ARBA00023004"/>
    </source>
</evidence>
<keyword evidence="9" id="KW-0585">Phenylalanine catabolism</keyword>
<gene>
    <name evidence="12" type="ORF">DID88_006260</name>
</gene>
<dbReference type="CDD" id="cd08342">
    <property type="entry name" value="HPPD_N_like"/>
    <property type="match status" value="1"/>
</dbReference>
<feature type="region of interest" description="Disordered" evidence="10">
    <location>
        <begin position="158"/>
        <end position="294"/>
    </location>
</feature>
<keyword evidence="6" id="KW-0677">Repeat</keyword>
<feature type="domain" description="VOC" evidence="11">
    <location>
        <begin position="35"/>
        <end position="149"/>
    </location>
</feature>
<feature type="compositionally biased region" description="Basic residues" evidence="10">
    <location>
        <begin position="181"/>
        <end position="197"/>
    </location>
</feature>
<dbReference type="InterPro" id="IPR005956">
    <property type="entry name" value="4OHPhenylPyrv_dOase"/>
</dbReference>
<organism evidence="12 13">
    <name type="scientific">Monilinia fructigena</name>
    <dbReference type="NCBI Taxonomy" id="38457"/>
    <lineage>
        <taxon>Eukaryota</taxon>
        <taxon>Fungi</taxon>
        <taxon>Dikarya</taxon>
        <taxon>Ascomycota</taxon>
        <taxon>Pezizomycotina</taxon>
        <taxon>Leotiomycetes</taxon>
        <taxon>Helotiales</taxon>
        <taxon>Sclerotiniaceae</taxon>
        <taxon>Monilinia</taxon>
    </lineage>
</organism>
<dbReference type="PANTHER" id="PTHR11959:SF1">
    <property type="entry name" value="4-HYDROXYPHENYLPYRUVATE DIOXYGENASE"/>
    <property type="match status" value="1"/>
</dbReference>
<dbReference type="InterPro" id="IPR041736">
    <property type="entry name" value="4OHPhenylPyrv_dOase_N"/>
</dbReference>